<dbReference type="InterPro" id="IPR050624">
    <property type="entry name" value="HTH-type_Tx_Regulator"/>
</dbReference>
<name>A0ABW1TFG3_9LACO</name>
<accession>A0ABW1TFG3</accession>
<dbReference type="SUPFAM" id="SSF46689">
    <property type="entry name" value="Homeodomain-like"/>
    <property type="match status" value="1"/>
</dbReference>
<gene>
    <name evidence="2" type="ORF">ACFP1C_06315</name>
</gene>
<dbReference type="EMBL" id="JBHSSI010000034">
    <property type="protein sequence ID" value="MFC6260561.1"/>
    <property type="molecule type" value="Genomic_DNA"/>
</dbReference>
<dbReference type="InterPro" id="IPR039532">
    <property type="entry name" value="TetR_C_Firmicutes"/>
</dbReference>
<evidence type="ECO:0000313" key="3">
    <source>
        <dbReference type="Proteomes" id="UP001596283"/>
    </source>
</evidence>
<dbReference type="Proteomes" id="UP001596283">
    <property type="component" value="Unassembled WGS sequence"/>
</dbReference>
<organism evidence="2 3">
    <name type="scientific">Levilactobacillus fujinensis</name>
    <dbReference type="NCBI Taxonomy" id="2486024"/>
    <lineage>
        <taxon>Bacteria</taxon>
        <taxon>Bacillati</taxon>
        <taxon>Bacillota</taxon>
        <taxon>Bacilli</taxon>
        <taxon>Lactobacillales</taxon>
        <taxon>Lactobacillaceae</taxon>
        <taxon>Levilactobacillus</taxon>
    </lineage>
</organism>
<dbReference type="Pfam" id="PF14278">
    <property type="entry name" value="TetR_C_8"/>
    <property type="match status" value="1"/>
</dbReference>
<reference evidence="3" key="1">
    <citation type="journal article" date="2019" name="Int. J. Syst. Evol. Microbiol.">
        <title>The Global Catalogue of Microorganisms (GCM) 10K type strain sequencing project: providing services to taxonomists for standard genome sequencing and annotation.</title>
        <authorList>
            <consortium name="The Broad Institute Genomics Platform"/>
            <consortium name="The Broad Institute Genome Sequencing Center for Infectious Disease"/>
            <person name="Wu L."/>
            <person name="Ma J."/>
        </authorList>
    </citation>
    <scope>NUCLEOTIDE SEQUENCE [LARGE SCALE GENOMIC DNA]</scope>
    <source>
        <strain evidence="3">CCM 8908</strain>
    </source>
</reference>
<keyword evidence="3" id="KW-1185">Reference proteome</keyword>
<dbReference type="PANTHER" id="PTHR43479">
    <property type="entry name" value="ACREF/ENVCD OPERON REPRESSOR-RELATED"/>
    <property type="match status" value="1"/>
</dbReference>
<evidence type="ECO:0000313" key="2">
    <source>
        <dbReference type="EMBL" id="MFC6260561.1"/>
    </source>
</evidence>
<sequence>MNTAHNQRAQETEAHIKSVFLTMLAQRTVRQPMNVKQLCVHAHINRSTFYVHYKDIYDLAEKIQLDQQAQVIQLLDHALVAAPDNLAFVMTRLFEFVYKNRYFYQVYLQRHSGIFLFDSTEFQKLMTKIAVRLPHNPVQRRYRMAFLTAGVGAMMRQWLKDDCQETPVEMAQLVDLAYW</sequence>
<protein>
    <submittedName>
        <fullName evidence="2">TetR/AcrR family transcriptional regulator</fullName>
    </submittedName>
</protein>
<dbReference type="PANTHER" id="PTHR43479:SF7">
    <property type="entry name" value="TETR-FAMILY TRANSCRIPTIONAL REGULATOR"/>
    <property type="match status" value="1"/>
</dbReference>
<dbReference type="RefSeq" id="WP_125686313.1">
    <property type="nucleotide sequence ID" value="NZ_JBHSSI010000034.1"/>
</dbReference>
<dbReference type="Gene3D" id="1.10.357.10">
    <property type="entry name" value="Tetracycline Repressor, domain 2"/>
    <property type="match status" value="1"/>
</dbReference>
<evidence type="ECO:0000259" key="1">
    <source>
        <dbReference type="Pfam" id="PF14278"/>
    </source>
</evidence>
<proteinExistence type="predicted"/>
<comment type="caution">
    <text evidence="2">The sequence shown here is derived from an EMBL/GenBank/DDBJ whole genome shotgun (WGS) entry which is preliminary data.</text>
</comment>
<feature type="domain" description="Transcriptional regulator TetR C-terminal Firmicutes type" evidence="1">
    <location>
        <begin position="85"/>
        <end position="174"/>
    </location>
</feature>
<dbReference type="InterPro" id="IPR009057">
    <property type="entry name" value="Homeodomain-like_sf"/>
</dbReference>